<dbReference type="SUPFAM" id="SSF55811">
    <property type="entry name" value="Nudix"/>
    <property type="match status" value="1"/>
</dbReference>
<comment type="cofactor">
    <cofactor evidence="1">
        <name>Mg(2+)</name>
        <dbReference type="ChEBI" id="CHEBI:18420"/>
    </cofactor>
</comment>
<dbReference type="PANTHER" id="PTHR43046">
    <property type="entry name" value="GDP-MANNOSE MANNOSYL HYDROLASE"/>
    <property type="match status" value="1"/>
</dbReference>
<dbReference type="Gene3D" id="3.90.79.10">
    <property type="entry name" value="Nucleoside Triphosphate Pyrophosphohydrolase"/>
    <property type="match status" value="1"/>
</dbReference>
<evidence type="ECO:0000313" key="4">
    <source>
        <dbReference type="EMBL" id="QDU33965.1"/>
    </source>
</evidence>
<evidence type="ECO:0000313" key="5">
    <source>
        <dbReference type="Proteomes" id="UP000317369"/>
    </source>
</evidence>
<keyword evidence="5" id="KW-1185">Reference proteome</keyword>
<dbReference type="GO" id="GO:0016787">
    <property type="term" value="F:hydrolase activity"/>
    <property type="evidence" value="ECO:0007669"/>
    <property type="project" value="UniProtKB-KW"/>
</dbReference>
<gene>
    <name evidence="4" type="ORF">KS4_20250</name>
</gene>
<sequence>MKQRYAARAVILNENNNVLLLECKDTQPVNPKTPHINHYWITPGGGLEPDETHHQALKRELHEELAIQKIQILDHLDTRSVVLNLPEIS</sequence>
<feature type="domain" description="Nudix hydrolase" evidence="3">
    <location>
        <begin position="2"/>
        <end position="89"/>
    </location>
</feature>
<protein>
    <recommendedName>
        <fullName evidence="3">Nudix hydrolase domain-containing protein</fullName>
    </recommendedName>
</protein>
<name>A0A517YUT4_9BACT</name>
<accession>A0A517YUT4</accession>
<dbReference type="PANTHER" id="PTHR43046:SF14">
    <property type="entry name" value="MUTT_NUDIX FAMILY PROTEIN"/>
    <property type="match status" value="1"/>
</dbReference>
<reference evidence="4 5" key="1">
    <citation type="submission" date="2019-02" db="EMBL/GenBank/DDBJ databases">
        <title>Deep-cultivation of Planctomycetes and their phenomic and genomic characterization uncovers novel biology.</title>
        <authorList>
            <person name="Wiegand S."/>
            <person name="Jogler M."/>
            <person name="Boedeker C."/>
            <person name="Pinto D."/>
            <person name="Vollmers J."/>
            <person name="Rivas-Marin E."/>
            <person name="Kohn T."/>
            <person name="Peeters S.H."/>
            <person name="Heuer A."/>
            <person name="Rast P."/>
            <person name="Oberbeckmann S."/>
            <person name="Bunk B."/>
            <person name="Jeske O."/>
            <person name="Meyerdierks A."/>
            <person name="Storesund J.E."/>
            <person name="Kallscheuer N."/>
            <person name="Luecker S."/>
            <person name="Lage O.M."/>
            <person name="Pohl T."/>
            <person name="Merkel B.J."/>
            <person name="Hornburger P."/>
            <person name="Mueller R.-W."/>
            <person name="Bruemmer F."/>
            <person name="Labrenz M."/>
            <person name="Spormann A.M."/>
            <person name="Op den Camp H."/>
            <person name="Overmann J."/>
            <person name="Amann R."/>
            <person name="Jetten M.S.M."/>
            <person name="Mascher T."/>
            <person name="Medema M.H."/>
            <person name="Devos D.P."/>
            <person name="Kaster A.-K."/>
            <person name="Ovreas L."/>
            <person name="Rohde M."/>
            <person name="Galperin M.Y."/>
            <person name="Jogler C."/>
        </authorList>
    </citation>
    <scope>NUCLEOTIDE SEQUENCE [LARGE SCALE GENOMIC DNA]</scope>
    <source>
        <strain evidence="4 5">KS4</strain>
    </source>
</reference>
<dbReference type="OrthoDB" id="1188001at2"/>
<dbReference type="RefSeq" id="WP_145077437.1">
    <property type="nucleotide sequence ID" value="NZ_CP036425.1"/>
</dbReference>
<dbReference type="Pfam" id="PF00293">
    <property type="entry name" value="NUDIX"/>
    <property type="match status" value="1"/>
</dbReference>
<dbReference type="Proteomes" id="UP000317369">
    <property type="component" value="Chromosome"/>
</dbReference>
<dbReference type="PROSITE" id="PS51462">
    <property type="entry name" value="NUDIX"/>
    <property type="match status" value="1"/>
</dbReference>
<evidence type="ECO:0000256" key="2">
    <source>
        <dbReference type="ARBA" id="ARBA00022801"/>
    </source>
</evidence>
<organism evidence="4 5">
    <name type="scientific">Poriferisphaera corsica</name>
    <dbReference type="NCBI Taxonomy" id="2528020"/>
    <lineage>
        <taxon>Bacteria</taxon>
        <taxon>Pseudomonadati</taxon>
        <taxon>Planctomycetota</taxon>
        <taxon>Phycisphaerae</taxon>
        <taxon>Phycisphaerales</taxon>
        <taxon>Phycisphaeraceae</taxon>
        <taxon>Poriferisphaera</taxon>
    </lineage>
</organism>
<evidence type="ECO:0000256" key="1">
    <source>
        <dbReference type="ARBA" id="ARBA00001946"/>
    </source>
</evidence>
<evidence type="ECO:0000259" key="3">
    <source>
        <dbReference type="PROSITE" id="PS51462"/>
    </source>
</evidence>
<dbReference type="KEGG" id="pcor:KS4_20250"/>
<keyword evidence="2" id="KW-0378">Hydrolase</keyword>
<dbReference type="InterPro" id="IPR000086">
    <property type="entry name" value="NUDIX_hydrolase_dom"/>
</dbReference>
<proteinExistence type="predicted"/>
<dbReference type="InterPro" id="IPR015797">
    <property type="entry name" value="NUDIX_hydrolase-like_dom_sf"/>
</dbReference>
<dbReference type="EMBL" id="CP036425">
    <property type="protein sequence ID" value="QDU33965.1"/>
    <property type="molecule type" value="Genomic_DNA"/>
</dbReference>
<dbReference type="AlphaFoldDB" id="A0A517YUT4"/>